<dbReference type="PANTHER" id="PTHR42932">
    <property type="entry name" value="GENERAL STRESS PROTEIN 20U"/>
    <property type="match status" value="1"/>
</dbReference>
<reference evidence="4 5" key="1">
    <citation type="journal article" date="2018" name="Syst. Appl. Microbiol.">
        <title>Ereboglobus luteus gen. nov. sp. nov. from cockroach guts, and new insights into the oxygen relationship of the genera Opitutus and Didymococcus (Verrucomicrobia: Opitutaceae).</title>
        <authorList>
            <person name="Tegtmeier D."/>
            <person name="Belitz A."/>
            <person name="Radek R."/>
            <person name="Heimerl T."/>
            <person name="Brune A."/>
        </authorList>
    </citation>
    <scope>NUCLEOTIDE SEQUENCE [LARGE SCALE GENOMIC DNA]</scope>
    <source>
        <strain evidence="4 5">Ho45</strain>
    </source>
</reference>
<dbReference type="Pfam" id="PF00210">
    <property type="entry name" value="Ferritin"/>
    <property type="match status" value="1"/>
</dbReference>
<protein>
    <submittedName>
        <fullName evidence="4">DNA starvation/stationary phase protection protein Dps</fullName>
    </submittedName>
</protein>
<dbReference type="InterPro" id="IPR023188">
    <property type="entry name" value="DPS_DNA-bd_CS"/>
</dbReference>
<dbReference type="PROSITE" id="PS00819">
    <property type="entry name" value="DPS_2"/>
    <property type="match status" value="1"/>
</dbReference>
<dbReference type="Proteomes" id="UP000244896">
    <property type="component" value="Chromosome"/>
</dbReference>
<dbReference type="AlphaFoldDB" id="A0A2U8E765"/>
<dbReference type="GO" id="GO:0008199">
    <property type="term" value="F:ferric iron binding"/>
    <property type="evidence" value="ECO:0007669"/>
    <property type="project" value="InterPro"/>
</dbReference>
<proteinExistence type="inferred from homology"/>
<sequence>MNDLPAKTRAFSINALNQTLADVSDLYSQTKQAHWNVRGPYFYTLHKLFDDVAAAVEEPIDGIAERIVQLGGVAEGTVRMTAKNSSLSELKVSDKAADSDPLAYAKALAKQYADCAKAVRKKVDSTADAGDADTSDLLTGVSNALDKSLWFIEAHMR</sequence>
<dbReference type="CDD" id="cd01043">
    <property type="entry name" value="DPS"/>
    <property type="match status" value="1"/>
</dbReference>
<dbReference type="InterPro" id="IPR002177">
    <property type="entry name" value="DPS_DNA-bd"/>
</dbReference>
<evidence type="ECO:0000313" key="5">
    <source>
        <dbReference type="Proteomes" id="UP000244896"/>
    </source>
</evidence>
<dbReference type="PRINTS" id="PR01346">
    <property type="entry name" value="HELNAPAPROT"/>
</dbReference>
<organism evidence="4 5">
    <name type="scientific">Ereboglobus luteus</name>
    <dbReference type="NCBI Taxonomy" id="1796921"/>
    <lineage>
        <taxon>Bacteria</taxon>
        <taxon>Pseudomonadati</taxon>
        <taxon>Verrucomicrobiota</taxon>
        <taxon>Opitutia</taxon>
        <taxon>Opitutales</taxon>
        <taxon>Opitutaceae</taxon>
        <taxon>Ereboglobus</taxon>
    </lineage>
</organism>
<name>A0A2U8E765_9BACT</name>
<gene>
    <name evidence="4" type="ORF">CKA38_13885</name>
</gene>
<dbReference type="EMBL" id="CP023004">
    <property type="protein sequence ID" value="AWI10707.1"/>
    <property type="molecule type" value="Genomic_DNA"/>
</dbReference>
<dbReference type="InterPro" id="IPR009078">
    <property type="entry name" value="Ferritin-like_SF"/>
</dbReference>
<dbReference type="Gene3D" id="1.20.1260.10">
    <property type="match status" value="1"/>
</dbReference>
<keyword evidence="5" id="KW-1185">Reference proteome</keyword>
<dbReference type="GO" id="GO:0016722">
    <property type="term" value="F:oxidoreductase activity, acting on metal ions"/>
    <property type="evidence" value="ECO:0007669"/>
    <property type="project" value="InterPro"/>
</dbReference>
<dbReference type="PANTHER" id="PTHR42932:SF3">
    <property type="entry name" value="DNA PROTECTION DURING STARVATION PROTEIN"/>
    <property type="match status" value="1"/>
</dbReference>
<dbReference type="InterPro" id="IPR008331">
    <property type="entry name" value="Ferritin_DPS_dom"/>
</dbReference>
<dbReference type="NCBIfam" id="NF006975">
    <property type="entry name" value="PRK09448.1"/>
    <property type="match status" value="1"/>
</dbReference>
<dbReference type="InterPro" id="IPR012347">
    <property type="entry name" value="Ferritin-like"/>
</dbReference>
<feature type="domain" description="Ferritin/DPS" evidence="3">
    <location>
        <begin position="13"/>
        <end position="156"/>
    </location>
</feature>
<dbReference type="OrthoDB" id="9797023at2"/>
<dbReference type="PROSITE" id="PS00818">
    <property type="entry name" value="DPS_1"/>
    <property type="match status" value="1"/>
</dbReference>
<evidence type="ECO:0000256" key="2">
    <source>
        <dbReference type="RuleBase" id="RU003875"/>
    </source>
</evidence>
<comment type="similarity">
    <text evidence="1 2">Belongs to the Dps family.</text>
</comment>
<accession>A0A2U8E765</accession>
<dbReference type="PIRSF" id="PIRSF005900">
    <property type="entry name" value="Dps"/>
    <property type="match status" value="1"/>
</dbReference>
<dbReference type="KEGG" id="elut:CKA38_13885"/>
<evidence type="ECO:0000313" key="4">
    <source>
        <dbReference type="EMBL" id="AWI10707.1"/>
    </source>
</evidence>
<evidence type="ECO:0000256" key="1">
    <source>
        <dbReference type="ARBA" id="ARBA00009497"/>
    </source>
</evidence>
<evidence type="ECO:0000259" key="3">
    <source>
        <dbReference type="Pfam" id="PF00210"/>
    </source>
</evidence>
<dbReference type="SUPFAM" id="SSF47240">
    <property type="entry name" value="Ferritin-like"/>
    <property type="match status" value="1"/>
</dbReference>